<accession>A0A6I3SW36</accession>
<evidence type="ECO:0000313" key="4">
    <source>
        <dbReference type="Proteomes" id="UP000430634"/>
    </source>
</evidence>
<proteinExistence type="predicted"/>
<dbReference type="Proteomes" id="UP000430634">
    <property type="component" value="Unassembled WGS sequence"/>
</dbReference>
<dbReference type="PROSITE" id="PS51257">
    <property type="entry name" value="PROKAR_LIPOPROTEIN"/>
    <property type="match status" value="1"/>
</dbReference>
<dbReference type="Proteomes" id="UP000622638">
    <property type="component" value="Unassembled WGS sequence"/>
</dbReference>
<feature type="chain" id="PRO_5026153835" evidence="1">
    <location>
        <begin position="22"/>
        <end position="194"/>
    </location>
</feature>
<evidence type="ECO:0000313" key="3">
    <source>
        <dbReference type="EMBL" id="MTV53478.1"/>
    </source>
</evidence>
<dbReference type="EMBL" id="BMKG01000005">
    <property type="protein sequence ID" value="GGB95308.1"/>
    <property type="molecule type" value="Genomic_DNA"/>
</dbReference>
<gene>
    <name evidence="2" type="ORF">GCM10011572_16610</name>
    <name evidence="3" type="ORF">GM672_12145</name>
</gene>
<reference evidence="5" key="2">
    <citation type="journal article" date="2019" name="Int. J. Syst. Evol. Microbiol.">
        <title>The Global Catalogue of Microorganisms (GCM) 10K type strain sequencing project: providing services to taxonomists for standard genome sequencing and annotation.</title>
        <authorList>
            <consortium name="The Broad Institute Genomics Platform"/>
            <consortium name="The Broad Institute Genome Sequencing Center for Infectious Disease"/>
            <person name="Wu L."/>
            <person name="Ma J."/>
        </authorList>
    </citation>
    <scope>NUCLEOTIDE SEQUENCE [LARGE SCALE GENOMIC DNA]</scope>
    <source>
        <strain evidence="5">CGMCC 1.15931</strain>
    </source>
</reference>
<dbReference type="RefSeq" id="WP_155470788.1">
    <property type="nucleotide sequence ID" value="NZ_BMKG01000005.1"/>
</dbReference>
<protein>
    <submittedName>
        <fullName evidence="3">Uncharacterized protein</fullName>
    </submittedName>
</protein>
<keyword evidence="1" id="KW-0732">Signal</keyword>
<name>A0A6I3SW36_9BURK</name>
<comment type="caution">
    <text evidence="3">The sequence shown here is derived from an EMBL/GenBank/DDBJ whole genome shotgun (WGS) entry which is preliminary data.</text>
</comment>
<dbReference type="AlphaFoldDB" id="A0A6I3SW36"/>
<reference evidence="2" key="4">
    <citation type="submission" date="2024-05" db="EMBL/GenBank/DDBJ databases">
        <authorList>
            <person name="Sun Q."/>
            <person name="Zhou Y."/>
        </authorList>
    </citation>
    <scope>NUCLEOTIDE SEQUENCE</scope>
    <source>
        <strain evidence="2">CGMCC 1.15931</strain>
    </source>
</reference>
<evidence type="ECO:0000313" key="5">
    <source>
        <dbReference type="Proteomes" id="UP000622638"/>
    </source>
</evidence>
<sequence>MKAKFLAPIALVLAVAGCGGKASFTVGGSIAGLTNSGLVLTNNGERITVPAGATSYSFPTSIEYGNEYTIAFEKQPDHQTCIAAAGNSTLKGAAGYTETINVPLTCSINTFKLSGTVTGLTAAGLVIANGNGSELPIAKDAKDFAYPDSIASQTTYGLAVITQPAGLTCTVTNGTGTMQDAPVTNVVIACKPNA</sequence>
<dbReference type="OrthoDB" id="8702084at2"/>
<organism evidence="3 4">
    <name type="scientific">Pseudoduganella buxea</name>
    <dbReference type="NCBI Taxonomy" id="1949069"/>
    <lineage>
        <taxon>Bacteria</taxon>
        <taxon>Pseudomonadati</taxon>
        <taxon>Pseudomonadota</taxon>
        <taxon>Betaproteobacteria</taxon>
        <taxon>Burkholderiales</taxon>
        <taxon>Oxalobacteraceae</taxon>
        <taxon>Telluria group</taxon>
        <taxon>Pseudoduganella</taxon>
    </lineage>
</organism>
<feature type="signal peptide" evidence="1">
    <location>
        <begin position="1"/>
        <end position="21"/>
    </location>
</feature>
<reference evidence="3 4" key="3">
    <citation type="submission" date="2019-11" db="EMBL/GenBank/DDBJ databases">
        <title>Type strains purchased from KCTC, JCM and DSMZ.</title>
        <authorList>
            <person name="Lu H."/>
        </authorList>
    </citation>
    <scope>NUCLEOTIDE SEQUENCE [LARGE SCALE GENOMIC DNA]</scope>
    <source>
        <strain evidence="3 4">KCTC 52429</strain>
    </source>
</reference>
<evidence type="ECO:0000313" key="2">
    <source>
        <dbReference type="EMBL" id="GGB95308.1"/>
    </source>
</evidence>
<keyword evidence="5" id="KW-1185">Reference proteome</keyword>
<reference evidence="2" key="1">
    <citation type="journal article" date="2014" name="Int. J. Syst. Evol. Microbiol.">
        <title>Complete genome of a new Firmicutes species belonging to the dominant human colonic microbiota ('Ruminococcus bicirculans') reveals two chromosomes and a selective capacity to utilize plant glucans.</title>
        <authorList>
            <consortium name="NISC Comparative Sequencing Program"/>
            <person name="Wegmann U."/>
            <person name="Louis P."/>
            <person name="Goesmann A."/>
            <person name="Henrissat B."/>
            <person name="Duncan S.H."/>
            <person name="Flint H.J."/>
        </authorList>
    </citation>
    <scope>NUCLEOTIDE SEQUENCE</scope>
    <source>
        <strain evidence="2">CGMCC 1.15931</strain>
    </source>
</reference>
<dbReference type="EMBL" id="WNKZ01000029">
    <property type="protein sequence ID" value="MTV53478.1"/>
    <property type="molecule type" value="Genomic_DNA"/>
</dbReference>
<evidence type="ECO:0000256" key="1">
    <source>
        <dbReference type="SAM" id="SignalP"/>
    </source>
</evidence>